<sequence>MVEGGPPMMKLSVSVLYVFMLGAPVAMAQGNIAEQVVPQVLGRSPEESRPWRAPVFSDQAASLGYHETAFSIPKGMDKQVQFWIDIYTKYSTNQGVIHDSENVEKVYEIVDLTGLTTERAKQKRVDEVKKEIALKLNSPEAADRLRFQLGQKDRMQDAIFYSGRYLEDMEKIFRDAKVPVELTRLAFVESSFNIMARSKVGASGLWQIMPYTAKPYKMISATVDNRNHPMEATKLAAKLLRQNYSMLNSWPLAVTGYNHGPTGVRKLTEKYGTRELGQLVTDVKSSKTFGFASRNFYASFLAALEVEKNAGKYFGSVVWSKPLDSQDLRLPVSVKYKEIVAWFDGDDRKAQIFNPHLTFKARKGHPIPAKTVIAVPKDKYNVALITLARRDRMVAMEDKRK</sequence>
<evidence type="ECO:0000256" key="2">
    <source>
        <dbReference type="SAM" id="SignalP"/>
    </source>
</evidence>
<dbReference type="PANTHER" id="PTHR37423">
    <property type="entry name" value="SOLUBLE LYTIC MUREIN TRANSGLYCOSYLASE-RELATED"/>
    <property type="match status" value="1"/>
</dbReference>
<dbReference type="Proteomes" id="UP000197003">
    <property type="component" value="Chromosome"/>
</dbReference>
<dbReference type="Gene3D" id="1.10.530.10">
    <property type="match status" value="1"/>
</dbReference>
<keyword evidence="2" id="KW-0732">Signal</keyword>
<proteinExistence type="inferred from homology"/>
<dbReference type="SUPFAM" id="SSF53955">
    <property type="entry name" value="Lysozyme-like"/>
    <property type="match status" value="1"/>
</dbReference>
<evidence type="ECO:0000313" key="5">
    <source>
        <dbReference type="Proteomes" id="UP000197003"/>
    </source>
</evidence>
<name>A0A1Z3N584_BDEBC</name>
<dbReference type="InterPro" id="IPR008258">
    <property type="entry name" value="Transglycosylase_SLT_dom_1"/>
</dbReference>
<evidence type="ECO:0000259" key="3">
    <source>
        <dbReference type="Pfam" id="PF01464"/>
    </source>
</evidence>
<evidence type="ECO:0000313" key="4">
    <source>
        <dbReference type="EMBL" id="ASD62640.1"/>
    </source>
</evidence>
<feature type="domain" description="Transglycosylase SLT" evidence="3">
    <location>
        <begin position="178"/>
        <end position="274"/>
    </location>
</feature>
<protein>
    <submittedName>
        <fullName evidence="4">Lytic murein transglycosylase</fullName>
    </submittedName>
</protein>
<dbReference type="CDD" id="cd16894">
    <property type="entry name" value="MltD-like"/>
    <property type="match status" value="1"/>
</dbReference>
<feature type="chain" id="PRO_5012961269" evidence="2">
    <location>
        <begin position="29"/>
        <end position="401"/>
    </location>
</feature>
<dbReference type="EMBL" id="CP020946">
    <property type="protein sequence ID" value="ASD62640.1"/>
    <property type="molecule type" value="Genomic_DNA"/>
</dbReference>
<feature type="signal peptide" evidence="2">
    <location>
        <begin position="1"/>
        <end position="28"/>
    </location>
</feature>
<accession>A0A1Z3N584</accession>
<gene>
    <name evidence="4" type="ORF">B9G79_03175</name>
</gene>
<dbReference type="AlphaFoldDB" id="A0A1Z3N584"/>
<dbReference type="Pfam" id="PF01464">
    <property type="entry name" value="SLT"/>
    <property type="match status" value="1"/>
</dbReference>
<dbReference type="InterPro" id="IPR023346">
    <property type="entry name" value="Lysozyme-like_dom_sf"/>
</dbReference>
<reference evidence="4 5" key="1">
    <citation type="submission" date="2017-04" db="EMBL/GenBank/DDBJ databases">
        <title>Whole genome sequence of Bdellovibrio bacteriovorus strain SSB218315.</title>
        <authorList>
            <person name="Oyedara O."/>
            <person name="Rodriguez-Perez M.A."/>
        </authorList>
    </citation>
    <scope>NUCLEOTIDE SEQUENCE [LARGE SCALE GENOMIC DNA]</scope>
    <source>
        <strain evidence="4 5">SSB218315</strain>
    </source>
</reference>
<organism evidence="4 5">
    <name type="scientific">Bdellovibrio bacteriovorus</name>
    <dbReference type="NCBI Taxonomy" id="959"/>
    <lineage>
        <taxon>Bacteria</taxon>
        <taxon>Pseudomonadati</taxon>
        <taxon>Bdellovibrionota</taxon>
        <taxon>Bdellovibrionia</taxon>
        <taxon>Bdellovibrionales</taxon>
        <taxon>Pseudobdellovibrionaceae</taxon>
        <taxon>Bdellovibrio</taxon>
    </lineage>
</organism>
<comment type="similarity">
    <text evidence="1">Belongs to the transglycosylase Slt family.</text>
</comment>
<dbReference type="PANTHER" id="PTHR37423:SF2">
    <property type="entry name" value="MEMBRANE-BOUND LYTIC MUREIN TRANSGLYCOSYLASE C"/>
    <property type="match status" value="1"/>
</dbReference>
<dbReference type="OrthoDB" id="5288367at2"/>
<evidence type="ECO:0000256" key="1">
    <source>
        <dbReference type="ARBA" id="ARBA00007734"/>
    </source>
</evidence>